<dbReference type="STRING" id="104663.SAMN04488121_101196"/>
<proteinExistence type="predicted"/>
<dbReference type="AlphaFoldDB" id="A0A1G7GWV9"/>
<protein>
    <submittedName>
        <fullName evidence="1">Uncharacterized protein</fullName>
    </submittedName>
</protein>
<sequence length="77" mass="8636">MGHIWFEDGLSMNYYKEQNRIRPFLQAVQMAGYSYILTHYLVGDLPAVVSNAHTPSNASSERRLTASGRLFASIQTG</sequence>
<name>A0A1G7GWV9_CHIFI</name>
<accession>A0A1G7GWV9</accession>
<dbReference type="EMBL" id="FNBN01000001">
    <property type="protein sequence ID" value="SDE92650.1"/>
    <property type="molecule type" value="Genomic_DNA"/>
</dbReference>
<reference evidence="1 2" key="1">
    <citation type="submission" date="2016-10" db="EMBL/GenBank/DDBJ databases">
        <authorList>
            <person name="de Groot N.N."/>
        </authorList>
    </citation>
    <scope>NUCLEOTIDE SEQUENCE [LARGE SCALE GENOMIC DNA]</scope>
    <source>
        <strain evidence="1 2">DSM 527</strain>
    </source>
</reference>
<dbReference type="Proteomes" id="UP000199045">
    <property type="component" value="Unassembled WGS sequence"/>
</dbReference>
<evidence type="ECO:0000313" key="2">
    <source>
        <dbReference type="Proteomes" id="UP000199045"/>
    </source>
</evidence>
<gene>
    <name evidence="1" type="ORF">SAMN04488121_101196</name>
</gene>
<evidence type="ECO:0000313" key="1">
    <source>
        <dbReference type="EMBL" id="SDE92650.1"/>
    </source>
</evidence>
<organism evidence="1 2">
    <name type="scientific">Chitinophaga filiformis</name>
    <name type="common">Myxococcus filiformis</name>
    <name type="synonym">Flexibacter filiformis</name>
    <dbReference type="NCBI Taxonomy" id="104663"/>
    <lineage>
        <taxon>Bacteria</taxon>
        <taxon>Pseudomonadati</taxon>
        <taxon>Bacteroidota</taxon>
        <taxon>Chitinophagia</taxon>
        <taxon>Chitinophagales</taxon>
        <taxon>Chitinophagaceae</taxon>
        <taxon>Chitinophaga</taxon>
    </lineage>
</organism>